<evidence type="ECO:0000313" key="1">
    <source>
        <dbReference type="EMBL" id="QXE26533.1"/>
    </source>
</evidence>
<gene>
    <name evidence="1" type="ORF">B6N60_05266</name>
</gene>
<reference evidence="1" key="1">
    <citation type="submission" date="2017-04" db="EMBL/GenBank/DDBJ databases">
        <title>Genome deletions in a multicellular cyanobacterial endosymbiont for morphological adaptation in marine diatoms.</title>
        <authorList>
            <person name="Wang Y."/>
            <person name="Gao H."/>
            <person name="Li R."/>
            <person name="Xu X."/>
        </authorList>
    </citation>
    <scope>NUCLEOTIDE SEQUENCE</scope>
    <source>
        <strain evidence="1">FACHB 800</strain>
    </source>
</reference>
<name>A0A975Y7P0_9NOST</name>
<proteinExistence type="predicted"/>
<keyword evidence="2" id="KW-1185">Reference proteome</keyword>
<evidence type="ECO:0000313" key="2">
    <source>
        <dbReference type="Proteomes" id="UP000683511"/>
    </source>
</evidence>
<dbReference type="Proteomes" id="UP000683511">
    <property type="component" value="Chromosome"/>
</dbReference>
<dbReference type="AlphaFoldDB" id="A0A975Y7P0"/>
<sequence length="48" mass="5346">MQSKLLTSALGLRLSGQSQTSNPEWITMHYPWLTQSIVELNSALLTIS</sequence>
<dbReference type="EMBL" id="CP021056">
    <property type="protein sequence ID" value="QXE26533.1"/>
    <property type="molecule type" value="Genomic_DNA"/>
</dbReference>
<accession>A0A975Y7P0</accession>
<dbReference type="KEGG" id="rsin:B6N60_05266"/>
<organism evidence="1 2">
    <name type="scientific">Richelia sinica FACHB-800</name>
    <dbReference type="NCBI Taxonomy" id="1357546"/>
    <lineage>
        <taxon>Bacteria</taxon>
        <taxon>Bacillati</taxon>
        <taxon>Cyanobacteriota</taxon>
        <taxon>Cyanophyceae</taxon>
        <taxon>Nostocales</taxon>
        <taxon>Nostocaceae</taxon>
        <taxon>Richelia</taxon>
    </lineage>
</organism>
<protein>
    <submittedName>
        <fullName evidence="1">Uncharacterized protein</fullName>
    </submittedName>
</protein>